<name>A0A507D904_9FUNG</name>
<dbReference type="AlphaFoldDB" id="A0A507D904"/>
<organism evidence="1 2">
    <name type="scientific">Synchytrium endobioticum</name>
    <dbReference type="NCBI Taxonomy" id="286115"/>
    <lineage>
        <taxon>Eukaryota</taxon>
        <taxon>Fungi</taxon>
        <taxon>Fungi incertae sedis</taxon>
        <taxon>Chytridiomycota</taxon>
        <taxon>Chytridiomycota incertae sedis</taxon>
        <taxon>Chytridiomycetes</taxon>
        <taxon>Synchytriales</taxon>
        <taxon>Synchytriaceae</taxon>
        <taxon>Synchytrium</taxon>
    </lineage>
</organism>
<dbReference type="EMBL" id="QEAM01000060">
    <property type="protein sequence ID" value="TPX48072.1"/>
    <property type="molecule type" value="Genomic_DNA"/>
</dbReference>
<proteinExistence type="predicted"/>
<gene>
    <name evidence="1" type="ORF">SeLEV6574_g02249</name>
</gene>
<accession>A0A507D904</accession>
<comment type="caution">
    <text evidence="1">The sequence shown here is derived from an EMBL/GenBank/DDBJ whole genome shotgun (WGS) entry which is preliminary data.</text>
</comment>
<dbReference type="VEuPathDB" id="FungiDB:SeMB42_g05070"/>
<sequence length="767" mass="88290">MKHNLEGKLNDLYLKWKDPDDSYGSGIDSITELWIQNIIPEDIPFTVEDTRYQLNEKSPGRNEFVWEGLRTLNDFAYVGVDDVHREELEDLRVFATTAEDYLKTRIRWQFLQSVGASDLLALSADVARIFLALESHHRPWVSSFTQVELIKTNWLKWCVDELNIGEKLARLTEMDEVTLRQSKDKWVEALAFSQLAAGRIALIQSALEKFNKDHSSIPIHQLVNDMAVLKKAFTDYDRNCGFMTWTHVLGTAASHYREIMQSAPPASSQADPVIPDEVISLFHLLPPSENVPPKYLDLAATYHLFNWNRGQFVEGDHDQDFELLLGDAYHLYSAYGVAACAARSSQSARPTDDGSWATRLLVDAEELRHTYAAAVDTRYRSYAQSMREYRHGITDMLHDEMKLMGELVELYSRWKVSKVLDDGNEITSITALLIRQIVPEGIPVTETTLWEPVEGNSQSHNEFVREVLRALLPFTYLWAYCEVEDVHRHILEDLRVWIFKRQHQLETQIRLAMGGSHGFFADSPEDGFDIFDLHDRIAQVNEALKSDTVPVISSLTQKEFLYPDYLSWCIGINIKKSLDKVYKTSRKDLLWPEEAYGLALSQLVVGRLQLMDRSVSAFLEQCKHLPRTKWSEREINDLKLAVNSIRHHTEKHQKRVSRSMEMLSERWREVLEEEGVEPIRQTIEFAFKQFKSGNEVPYIDLSIDVTGLLEQLPIPENVPPEFLVLAARYNQVRYRMFKYLRSKRLHKIFKEAAACSSGGGGHPAILV</sequence>
<evidence type="ECO:0000313" key="2">
    <source>
        <dbReference type="Proteomes" id="UP000320475"/>
    </source>
</evidence>
<reference evidence="1 2" key="1">
    <citation type="journal article" date="2019" name="Sci. Rep.">
        <title>Comparative genomics of chytrid fungi reveal insights into the obligate biotrophic and pathogenic lifestyle of Synchytrium endobioticum.</title>
        <authorList>
            <person name="van de Vossenberg B.T.L.H."/>
            <person name="Warris S."/>
            <person name="Nguyen H.D.T."/>
            <person name="van Gent-Pelzer M.P.E."/>
            <person name="Joly D.L."/>
            <person name="van de Geest H.C."/>
            <person name="Bonants P.J.M."/>
            <person name="Smith D.S."/>
            <person name="Levesque C.A."/>
            <person name="van der Lee T.A.J."/>
        </authorList>
    </citation>
    <scope>NUCLEOTIDE SEQUENCE [LARGE SCALE GENOMIC DNA]</scope>
    <source>
        <strain evidence="1 2">LEV6574</strain>
    </source>
</reference>
<evidence type="ECO:0000313" key="1">
    <source>
        <dbReference type="EMBL" id="TPX48072.1"/>
    </source>
</evidence>
<dbReference type="Proteomes" id="UP000320475">
    <property type="component" value="Unassembled WGS sequence"/>
</dbReference>
<protein>
    <submittedName>
        <fullName evidence="1">Uncharacterized protein</fullName>
    </submittedName>
</protein>